<dbReference type="RefSeq" id="WP_103871112.1">
    <property type="nucleotide sequence ID" value="NZ_FNUY01000001.1"/>
</dbReference>
<evidence type="ECO:0000256" key="1">
    <source>
        <dbReference type="SAM" id="MobiDB-lite"/>
    </source>
</evidence>
<evidence type="ECO:0000313" key="3">
    <source>
        <dbReference type="Proteomes" id="UP000236743"/>
    </source>
</evidence>
<gene>
    <name evidence="2" type="ORF">SAMN04488115_101792</name>
</gene>
<dbReference type="OrthoDB" id="7269965at2"/>
<accession>A0A1H5TVY2</accession>
<dbReference type="Proteomes" id="UP000236743">
    <property type="component" value="Unassembled WGS sequence"/>
</dbReference>
<dbReference type="AlphaFoldDB" id="A0A1H5TVY2"/>
<evidence type="ECO:0000313" key="2">
    <source>
        <dbReference type="EMBL" id="SEF66929.1"/>
    </source>
</evidence>
<sequence length="297" mass="31903">MSEARSLTPLSETDYEAIEAAVLETARGRWFMAEYAKRNRQADTMTLLNAIGRIERVVGLSTQQPANTPNLGEAAALIGDLRIDLERISGRAEERSSGLAVRIEHAAETIIIATESIQEVAWSLREAGADNAMCDMLDRRASEVSAAIALVDGTVQRIDKIADTIAMLDSSLRAFSDLTQEASSAENVSAATVARASDLRLPTASPLSNYDDIEIVEVGDHAAPVGVAPQPQPQPAKSASEKRVGTIQLLEDDIVFSDFGDEPLAAPEPMRAPRGTSETALRELDMLPVGKKLAYFA</sequence>
<organism evidence="2 3">
    <name type="scientific">Bosea lathyri</name>
    <dbReference type="NCBI Taxonomy" id="1036778"/>
    <lineage>
        <taxon>Bacteria</taxon>
        <taxon>Pseudomonadati</taxon>
        <taxon>Pseudomonadota</taxon>
        <taxon>Alphaproteobacteria</taxon>
        <taxon>Hyphomicrobiales</taxon>
        <taxon>Boseaceae</taxon>
        <taxon>Bosea</taxon>
    </lineage>
</organism>
<keyword evidence="3" id="KW-1185">Reference proteome</keyword>
<dbReference type="SUPFAM" id="SSF75708">
    <property type="entry name" value="Chemotaxis phosphatase CheZ"/>
    <property type="match status" value="1"/>
</dbReference>
<protein>
    <submittedName>
        <fullName evidence="2">Uncharacterized protein</fullName>
    </submittedName>
</protein>
<dbReference type="EMBL" id="FNUY01000001">
    <property type="protein sequence ID" value="SEF66929.1"/>
    <property type="molecule type" value="Genomic_DNA"/>
</dbReference>
<reference evidence="2 3" key="1">
    <citation type="submission" date="2016-10" db="EMBL/GenBank/DDBJ databases">
        <authorList>
            <person name="de Groot N.N."/>
        </authorList>
    </citation>
    <scope>NUCLEOTIDE SEQUENCE [LARGE SCALE GENOMIC DNA]</scope>
    <source>
        <strain evidence="2 3">DSM 26656</strain>
    </source>
</reference>
<name>A0A1H5TVY2_9HYPH</name>
<proteinExistence type="predicted"/>
<feature type="region of interest" description="Disordered" evidence="1">
    <location>
        <begin position="224"/>
        <end position="243"/>
    </location>
</feature>